<protein>
    <submittedName>
        <fullName evidence="3">Coiled-coil domain-containing protein</fullName>
    </submittedName>
</protein>
<evidence type="ECO:0000256" key="1">
    <source>
        <dbReference type="SAM" id="MobiDB-lite"/>
    </source>
</evidence>
<dbReference type="InterPro" id="IPR023346">
    <property type="entry name" value="Lysozyme-like_dom_sf"/>
</dbReference>
<sequence>MRKGMRLLGGAMMALALLGGSFVVPAHAVDDYPSWADVEAARASTAATAAEVDRIESLLSGLETRAAEAGDAAVVATAKAAAADAALAGATARAATLGTQLSTASAQADAAGEQLGRFGAHLYRSGAGDLVSRMLVTRQNRIDLLYQLGASTRLSEITRSVQQHALAARNVARTLEKQALAAATERDRLAGTARAESNDANRAQQTADEQLASQRVIADVLFAQLASLRNSTAETERAYRAGVLAEQEYRERQQSAGGSDPGDGSGSGGFTPPSGVVVDPAGARAYAADQVAARGWGTDQYDCLVRLWNRESGWRVDAYNASSGAYGIPQSLPGSKMQSAGDDWRTNAATQINWGLGYISSRYSSPCGAWQHSEDVNWY</sequence>
<dbReference type="RefSeq" id="WP_386727618.1">
    <property type="nucleotide sequence ID" value="NZ_JBHSTP010000001.1"/>
</dbReference>
<reference evidence="4" key="1">
    <citation type="journal article" date="2019" name="Int. J. Syst. Evol. Microbiol.">
        <title>The Global Catalogue of Microorganisms (GCM) 10K type strain sequencing project: providing services to taxonomists for standard genome sequencing and annotation.</title>
        <authorList>
            <consortium name="The Broad Institute Genomics Platform"/>
            <consortium name="The Broad Institute Genome Sequencing Center for Infectious Disease"/>
            <person name="Wu L."/>
            <person name="Ma J."/>
        </authorList>
    </citation>
    <scope>NUCLEOTIDE SEQUENCE [LARGE SCALE GENOMIC DNA]</scope>
    <source>
        <strain evidence="4">CCUG 43304</strain>
    </source>
</reference>
<gene>
    <name evidence="3" type="ORF">ACFQB0_03460</name>
</gene>
<comment type="caution">
    <text evidence="3">The sequence shown here is derived from an EMBL/GenBank/DDBJ whole genome shotgun (WGS) entry which is preliminary data.</text>
</comment>
<accession>A0ABW1VAQ1</accession>
<name>A0ABW1VAQ1_9MICO</name>
<keyword evidence="2" id="KW-0732">Signal</keyword>
<proteinExistence type="predicted"/>
<feature type="chain" id="PRO_5046007292" evidence="2">
    <location>
        <begin position="29"/>
        <end position="379"/>
    </location>
</feature>
<keyword evidence="4" id="KW-1185">Reference proteome</keyword>
<dbReference type="SUPFAM" id="SSF53955">
    <property type="entry name" value="Lysozyme-like"/>
    <property type="match status" value="1"/>
</dbReference>
<dbReference type="EMBL" id="JBHSTP010000001">
    <property type="protein sequence ID" value="MFC6355168.1"/>
    <property type="molecule type" value="Genomic_DNA"/>
</dbReference>
<evidence type="ECO:0000313" key="4">
    <source>
        <dbReference type="Proteomes" id="UP001596306"/>
    </source>
</evidence>
<evidence type="ECO:0000256" key="2">
    <source>
        <dbReference type="SAM" id="SignalP"/>
    </source>
</evidence>
<feature type="signal peptide" evidence="2">
    <location>
        <begin position="1"/>
        <end position="28"/>
    </location>
</feature>
<feature type="region of interest" description="Disordered" evidence="1">
    <location>
        <begin position="248"/>
        <end position="276"/>
    </location>
</feature>
<evidence type="ECO:0000313" key="3">
    <source>
        <dbReference type="EMBL" id="MFC6355168.1"/>
    </source>
</evidence>
<dbReference type="Proteomes" id="UP001596306">
    <property type="component" value="Unassembled WGS sequence"/>
</dbReference>
<feature type="compositionally biased region" description="Gly residues" evidence="1">
    <location>
        <begin position="259"/>
        <end position="269"/>
    </location>
</feature>
<organism evidence="3 4">
    <name type="scientific">Luethyella okanaganae</name>
    <dbReference type="NCBI Taxonomy" id="69372"/>
    <lineage>
        <taxon>Bacteria</taxon>
        <taxon>Bacillati</taxon>
        <taxon>Actinomycetota</taxon>
        <taxon>Actinomycetes</taxon>
        <taxon>Micrococcales</taxon>
        <taxon>Microbacteriaceae</taxon>
        <taxon>Luethyella</taxon>
    </lineage>
</organism>